<evidence type="ECO:0000313" key="4">
    <source>
        <dbReference type="Proteomes" id="UP000652761"/>
    </source>
</evidence>
<accession>A0A843UA13</accession>
<dbReference type="PANTHER" id="PTHR33223:SF11">
    <property type="entry name" value="ELEMENT PROTEIN, PUTATIVE-RELATED"/>
    <property type="match status" value="1"/>
</dbReference>
<feature type="compositionally biased region" description="Basic and acidic residues" evidence="1">
    <location>
        <begin position="604"/>
        <end position="617"/>
    </location>
</feature>
<feature type="compositionally biased region" description="Basic residues" evidence="1">
    <location>
        <begin position="658"/>
        <end position="667"/>
    </location>
</feature>
<comment type="caution">
    <text evidence="3">The sequence shown here is derived from an EMBL/GenBank/DDBJ whole genome shotgun (WGS) entry which is preliminary data.</text>
</comment>
<feature type="compositionally biased region" description="Low complexity" evidence="1">
    <location>
        <begin position="316"/>
        <end position="325"/>
    </location>
</feature>
<dbReference type="OrthoDB" id="1749434at2759"/>
<evidence type="ECO:0000313" key="3">
    <source>
        <dbReference type="EMBL" id="MQL78937.1"/>
    </source>
</evidence>
<feature type="compositionally biased region" description="Low complexity" evidence="1">
    <location>
        <begin position="644"/>
        <end position="655"/>
    </location>
</feature>
<dbReference type="PANTHER" id="PTHR33223">
    <property type="entry name" value="CCHC-TYPE DOMAIN-CONTAINING PROTEIN"/>
    <property type="match status" value="1"/>
</dbReference>
<evidence type="ECO:0000259" key="2">
    <source>
        <dbReference type="Pfam" id="PF03732"/>
    </source>
</evidence>
<dbReference type="Proteomes" id="UP000652761">
    <property type="component" value="Unassembled WGS sequence"/>
</dbReference>
<gene>
    <name evidence="3" type="ORF">Taro_011363</name>
</gene>
<organism evidence="3 4">
    <name type="scientific">Colocasia esculenta</name>
    <name type="common">Wild taro</name>
    <name type="synonym">Arum esculentum</name>
    <dbReference type="NCBI Taxonomy" id="4460"/>
    <lineage>
        <taxon>Eukaryota</taxon>
        <taxon>Viridiplantae</taxon>
        <taxon>Streptophyta</taxon>
        <taxon>Embryophyta</taxon>
        <taxon>Tracheophyta</taxon>
        <taxon>Spermatophyta</taxon>
        <taxon>Magnoliopsida</taxon>
        <taxon>Liliopsida</taxon>
        <taxon>Araceae</taxon>
        <taxon>Aroideae</taxon>
        <taxon>Colocasieae</taxon>
        <taxon>Colocasia</taxon>
    </lineage>
</organism>
<feature type="region of interest" description="Disordered" evidence="1">
    <location>
        <begin position="202"/>
        <end position="372"/>
    </location>
</feature>
<feature type="compositionally biased region" description="Polar residues" evidence="1">
    <location>
        <begin position="1"/>
        <end position="15"/>
    </location>
</feature>
<protein>
    <recommendedName>
        <fullName evidence="2">Retrotransposon gag domain-containing protein</fullName>
    </recommendedName>
</protein>
<feature type="domain" description="Retrotransposon gag" evidence="2">
    <location>
        <begin position="85"/>
        <end position="167"/>
    </location>
</feature>
<proteinExistence type="predicted"/>
<feature type="region of interest" description="Disordered" evidence="1">
    <location>
        <begin position="604"/>
        <end position="678"/>
    </location>
</feature>
<dbReference type="AlphaFoldDB" id="A0A843UA13"/>
<feature type="compositionally biased region" description="Basic residues" evidence="1">
    <location>
        <begin position="629"/>
        <end position="638"/>
    </location>
</feature>
<feature type="compositionally biased region" description="Basic and acidic residues" evidence="1">
    <location>
        <begin position="359"/>
        <end position="372"/>
    </location>
</feature>
<sequence>MISSTIVAPVSSQRGQNKRHKNKRPPAAISRSGKSVMIGNVRVRLDGTPPTTPRDRYVPDIPTSNRFSALRWFRGKHEDSMVKAGVAFQWYAKLKIGSVLDWADMQSKFYDRFQTAERKVSLAELCSLRQKKGESAIDFIQRWREFSMQCDNPPIQQDAVIICRRGLIVPIKERLLAANIRSFDQLNIAVAEIEGFLAEQSTHTAQKGKLPKERNSPAKEVNAIDFLPGDETKGASTPATSRKKPEPKIPPPTLAELARLRPDSPDSTDPSLRRDHGTAQTDLCLRSLEPPLPSPLPPLPPPELPPSPPPPPPAPSSLLFSSLSSVRVGQTPLESARSKDPTRPESGSAGSDSPSRPDSAIHDENRGRRLASGEELKLRQAWVLAKVDGIHQGSPVGAVASQRQWEVTQESQRVSIQVMTMDALKSEILNCGHTDEIGVLEDVEHNLLLKLPAAVDNSGGLGLHEKRPEGEDVRQRLWAGIRISNPEAAGGPDSPSQGGVNIGLVWPLEARNLLESEAPLCIGSPIPGFGLLPRSIGFALVHGEAATFSHEKDLDAAPILQLVAGGGTQSFDEDPKMPKPVGPKDVGANFMRTSSFIPLPASCREKTREGGEREGRGRVGSAADGGVCRRSRRRRPGLRRLPVESAMAGQAMAEAQRQRRSRRRGRSGRPLTAEDSGASDGVSSLLFFYLLFYFL</sequence>
<dbReference type="Pfam" id="PF03732">
    <property type="entry name" value="Retrotrans_gag"/>
    <property type="match status" value="1"/>
</dbReference>
<evidence type="ECO:0000256" key="1">
    <source>
        <dbReference type="SAM" id="MobiDB-lite"/>
    </source>
</evidence>
<feature type="compositionally biased region" description="Pro residues" evidence="1">
    <location>
        <begin position="290"/>
        <end position="315"/>
    </location>
</feature>
<keyword evidence="4" id="KW-1185">Reference proteome</keyword>
<dbReference type="InterPro" id="IPR005162">
    <property type="entry name" value="Retrotrans_gag_dom"/>
</dbReference>
<dbReference type="EMBL" id="NMUH01000424">
    <property type="protein sequence ID" value="MQL78937.1"/>
    <property type="molecule type" value="Genomic_DNA"/>
</dbReference>
<feature type="region of interest" description="Disordered" evidence="1">
    <location>
        <begin position="1"/>
        <end position="32"/>
    </location>
</feature>
<name>A0A843UA13_COLES</name>
<reference evidence="3" key="1">
    <citation type="submission" date="2017-07" db="EMBL/GenBank/DDBJ databases">
        <title>Taro Niue Genome Assembly and Annotation.</title>
        <authorList>
            <person name="Atibalentja N."/>
            <person name="Keating K."/>
            <person name="Fields C.J."/>
        </authorList>
    </citation>
    <scope>NUCLEOTIDE SEQUENCE</scope>
    <source>
        <strain evidence="3">Niue_2</strain>
        <tissue evidence="3">Leaf</tissue>
    </source>
</reference>